<dbReference type="Proteomes" id="UP000199514">
    <property type="component" value="Unassembled WGS sequence"/>
</dbReference>
<keyword evidence="2" id="KW-1185">Reference proteome</keyword>
<dbReference type="OrthoDB" id="1376509at2"/>
<protein>
    <submittedName>
        <fullName evidence="1">Uncharacterized protein</fullName>
    </submittedName>
</protein>
<dbReference type="AlphaFoldDB" id="A0A1I1E236"/>
<evidence type="ECO:0000313" key="1">
    <source>
        <dbReference type="EMBL" id="SFB81117.1"/>
    </source>
</evidence>
<gene>
    <name evidence="1" type="ORF">SAMN05421780_101582</name>
</gene>
<evidence type="ECO:0000313" key="2">
    <source>
        <dbReference type="Proteomes" id="UP000199514"/>
    </source>
</evidence>
<proteinExistence type="predicted"/>
<accession>A0A1I1E236</accession>
<name>A0A1I1E236_9BACT</name>
<sequence length="102" mass="11883">MWKITEHKEAKSRQDIMVLAMIKEIIEHKTYITYAGSFIDEFKSRLAEIPRANKYSADLMYRTFTNDEWGKTLKIAKLNVLGDVKAIMYTLSFESTSKTPIQ</sequence>
<organism evidence="1 2">
    <name type="scientific">Flexibacter flexilis DSM 6793</name>
    <dbReference type="NCBI Taxonomy" id="927664"/>
    <lineage>
        <taxon>Bacteria</taxon>
        <taxon>Pseudomonadati</taxon>
        <taxon>Bacteroidota</taxon>
        <taxon>Cytophagia</taxon>
        <taxon>Cytophagales</taxon>
        <taxon>Flexibacteraceae</taxon>
        <taxon>Flexibacter</taxon>
    </lineage>
</organism>
<dbReference type="RefSeq" id="WP_091506980.1">
    <property type="nucleotide sequence ID" value="NZ_FOLE01000001.1"/>
</dbReference>
<dbReference type="STRING" id="927664.SAMN05421780_101582"/>
<dbReference type="EMBL" id="FOLE01000001">
    <property type="protein sequence ID" value="SFB81117.1"/>
    <property type="molecule type" value="Genomic_DNA"/>
</dbReference>
<reference evidence="1 2" key="1">
    <citation type="submission" date="2016-10" db="EMBL/GenBank/DDBJ databases">
        <authorList>
            <person name="de Groot N.N."/>
        </authorList>
    </citation>
    <scope>NUCLEOTIDE SEQUENCE [LARGE SCALE GENOMIC DNA]</scope>
    <source>
        <strain evidence="1 2">DSM 6793</strain>
    </source>
</reference>